<dbReference type="GO" id="GO:0051287">
    <property type="term" value="F:NAD binding"/>
    <property type="evidence" value="ECO:0007669"/>
    <property type="project" value="InterPro"/>
</dbReference>
<dbReference type="Proteomes" id="UP000031575">
    <property type="component" value="Unassembled WGS sequence"/>
</dbReference>
<dbReference type="SUPFAM" id="SSF51735">
    <property type="entry name" value="NAD(P)-binding Rossmann-fold domains"/>
    <property type="match status" value="1"/>
</dbReference>
<sequence length="392" mass="42760">MATAGIGPEDTLLLFLPDRTLPDAAWVDRIKAAYPGLTVRVESQTDPATGQTRDVNSLPADVWDGVTLLVAHGPPRTTEQKVFSYAVETTLKPTTTLPGLRFVQVPSAGADRWIAHETLQRPDLTICTGNGTHARPAPSRPQIAEWVIGAWLMARHHFLSIAGHKATGDAWQHRMDRMGEDSTNTRIGILGYGAIGRQVARLATALGMEVYAYTRSERATPASRADPDTYCVPGTGDPEGRLPAQWFHGTRADDVSRFLARDLDLLVVATPLTADTAKLLGPDQFAVLDASRAAKPKTYLVNIARGQVVDTDALLHALRTKQIAGAALDVTDPEPLPASHPLWKAPDVFIAPHVSWQSHHMRERLLGVLELNLQRLHAGRPLVNVLHKALHY</sequence>
<comment type="caution">
    <text evidence="4">The sequence shown here is derived from an EMBL/GenBank/DDBJ whole genome shotgun (WGS) entry which is preliminary data.</text>
</comment>
<keyword evidence="2" id="KW-0520">NAD</keyword>
<dbReference type="AlphaFoldDB" id="A0A0C2IW45"/>
<evidence type="ECO:0000256" key="1">
    <source>
        <dbReference type="ARBA" id="ARBA00023002"/>
    </source>
</evidence>
<dbReference type="PANTHER" id="PTHR43333:SF1">
    <property type="entry name" value="D-ISOMER SPECIFIC 2-HYDROXYACID DEHYDROGENASE NAD-BINDING DOMAIN-CONTAINING PROTEIN"/>
    <property type="match status" value="1"/>
</dbReference>
<keyword evidence="5" id="KW-1185">Reference proteome</keyword>
<dbReference type="GO" id="GO:0016491">
    <property type="term" value="F:oxidoreductase activity"/>
    <property type="evidence" value="ECO:0007669"/>
    <property type="project" value="UniProtKB-KW"/>
</dbReference>
<dbReference type="Gene3D" id="3.40.50.720">
    <property type="entry name" value="NAD(P)-binding Rossmann-like Domain"/>
    <property type="match status" value="2"/>
</dbReference>
<dbReference type="RefSeq" id="XP_040621391.1">
    <property type="nucleotide sequence ID" value="XM_040762553.1"/>
</dbReference>
<dbReference type="CDD" id="cd12163">
    <property type="entry name" value="2-Hacid_dh_5"/>
    <property type="match status" value="1"/>
</dbReference>
<dbReference type="VEuPathDB" id="FungiDB:SPBR_04270"/>
<dbReference type="Pfam" id="PF02826">
    <property type="entry name" value="2-Hacid_dh_C"/>
    <property type="match status" value="2"/>
</dbReference>
<dbReference type="InterPro" id="IPR029752">
    <property type="entry name" value="D-isomer_DH_CS1"/>
</dbReference>
<evidence type="ECO:0000313" key="4">
    <source>
        <dbReference type="EMBL" id="KIH93381.1"/>
    </source>
</evidence>
<organism evidence="4 5">
    <name type="scientific">Sporothrix brasiliensis 5110</name>
    <dbReference type="NCBI Taxonomy" id="1398154"/>
    <lineage>
        <taxon>Eukaryota</taxon>
        <taxon>Fungi</taxon>
        <taxon>Dikarya</taxon>
        <taxon>Ascomycota</taxon>
        <taxon>Pezizomycotina</taxon>
        <taxon>Sordariomycetes</taxon>
        <taxon>Sordariomycetidae</taxon>
        <taxon>Ophiostomatales</taxon>
        <taxon>Ophiostomataceae</taxon>
        <taxon>Sporothrix</taxon>
    </lineage>
</organism>
<reference evidence="4 5" key="1">
    <citation type="journal article" date="2014" name="BMC Genomics">
        <title>Comparative genomics of the major fungal agents of human and animal Sporotrichosis: Sporothrix schenckii and Sporothrix brasiliensis.</title>
        <authorList>
            <person name="Teixeira M.M."/>
            <person name="de Almeida L.G."/>
            <person name="Kubitschek-Barreira P."/>
            <person name="Alves F.L."/>
            <person name="Kioshima E.S."/>
            <person name="Abadio A.K."/>
            <person name="Fernandes L."/>
            <person name="Derengowski L.S."/>
            <person name="Ferreira K.S."/>
            <person name="Souza R.C."/>
            <person name="Ruiz J.C."/>
            <person name="de Andrade N.C."/>
            <person name="Paes H.C."/>
            <person name="Nicola A.M."/>
            <person name="Albuquerque P."/>
            <person name="Gerber A.L."/>
            <person name="Martins V.P."/>
            <person name="Peconick L.D."/>
            <person name="Neto A.V."/>
            <person name="Chaucanez C.B."/>
            <person name="Silva P.A."/>
            <person name="Cunha O.L."/>
            <person name="de Oliveira F.F."/>
            <person name="dos Santos T.C."/>
            <person name="Barros A.L."/>
            <person name="Soares M.A."/>
            <person name="de Oliveira L.M."/>
            <person name="Marini M.M."/>
            <person name="Villalobos-Duno H."/>
            <person name="Cunha M.M."/>
            <person name="de Hoog S."/>
            <person name="da Silveira J.F."/>
            <person name="Henrissat B."/>
            <person name="Nino-Vega G.A."/>
            <person name="Cisalpino P.S."/>
            <person name="Mora-Montes H.M."/>
            <person name="Almeida S.R."/>
            <person name="Stajich J.E."/>
            <person name="Lopes-Bezerra L.M."/>
            <person name="Vasconcelos A.T."/>
            <person name="Felipe M.S."/>
        </authorList>
    </citation>
    <scope>NUCLEOTIDE SEQUENCE [LARGE SCALE GENOMIC DNA]</scope>
    <source>
        <strain evidence="4 5">5110</strain>
    </source>
</reference>
<proteinExistence type="predicted"/>
<dbReference type="GeneID" id="63677474"/>
<evidence type="ECO:0000259" key="3">
    <source>
        <dbReference type="Pfam" id="PF02826"/>
    </source>
</evidence>
<dbReference type="OrthoDB" id="298012at2759"/>
<dbReference type="HOGENOM" id="CLU_019796_1_0_1"/>
<name>A0A0C2IW45_9PEZI</name>
<feature type="domain" description="D-isomer specific 2-hydroxyacid dehydrogenase NAD-binding" evidence="3">
    <location>
        <begin position="164"/>
        <end position="221"/>
    </location>
</feature>
<dbReference type="PROSITE" id="PS00065">
    <property type="entry name" value="D_2_HYDROXYACID_DH_1"/>
    <property type="match status" value="1"/>
</dbReference>
<evidence type="ECO:0000313" key="5">
    <source>
        <dbReference type="Proteomes" id="UP000031575"/>
    </source>
</evidence>
<feature type="domain" description="D-isomer specific 2-hydroxyacid dehydrogenase NAD-binding" evidence="3">
    <location>
        <begin position="252"/>
        <end position="355"/>
    </location>
</feature>
<gene>
    <name evidence="4" type="ORF">SPBR_04270</name>
</gene>
<protein>
    <submittedName>
        <fullName evidence="4">Dehydrogenase</fullName>
    </submittedName>
</protein>
<evidence type="ECO:0000256" key="2">
    <source>
        <dbReference type="ARBA" id="ARBA00023027"/>
    </source>
</evidence>
<accession>A0A0C2IW45</accession>
<dbReference type="PANTHER" id="PTHR43333">
    <property type="entry name" value="2-HACID_DH_C DOMAIN-CONTAINING PROTEIN"/>
    <property type="match status" value="1"/>
</dbReference>
<keyword evidence="1" id="KW-0560">Oxidoreductase</keyword>
<dbReference type="InterPro" id="IPR036291">
    <property type="entry name" value="NAD(P)-bd_dom_sf"/>
</dbReference>
<dbReference type="InterPro" id="IPR006140">
    <property type="entry name" value="D-isomer_DH_NAD-bd"/>
</dbReference>
<dbReference type="EMBL" id="AWTV01000005">
    <property type="protein sequence ID" value="KIH93381.1"/>
    <property type="molecule type" value="Genomic_DNA"/>
</dbReference>